<dbReference type="EMBL" id="BPLR01008849">
    <property type="protein sequence ID" value="GIY27749.1"/>
    <property type="molecule type" value="Genomic_DNA"/>
</dbReference>
<comment type="caution">
    <text evidence="1">The sequence shown here is derived from an EMBL/GenBank/DDBJ whole genome shotgun (WGS) entry which is preliminary data.</text>
</comment>
<reference evidence="1 2" key="1">
    <citation type="submission" date="2021-06" db="EMBL/GenBank/DDBJ databases">
        <title>Caerostris extrusa draft genome.</title>
        <authorList>
            <person name="Kono N."/>
            <person name="Arakawa K."/>
        </authorList>
    </citation>
    <scope>NUCLEOTIDE SEQUENCE [LARGE SCALE GENOMIC DNA]</scope>
</reference>
<gene>
    <name evidence="1" type="primary">Epg5_2</name>
    <name evidence="1" type="ORF">CEXT_442251</name>
</gene>
<sequence>MSLNDETELCKNDFILKIKESSSVFKENKVLLDNMKTLSGFDEKTEVKNVYPNLKSIQHCEKIEDIESMRTIVQTYSEEYTSKTYNEAVKGCQKFQLEVAGIENHILFALGLCEDGSTVSVSKKYCVKELDKTNFYQVIKLLGELDEIVLSNNFRSYSVGLSKMKIEQYIYNMISSIKSTENPNFENFSEFRSNEYIKMH</sequence>
<evidence type="ECO:0000313" key="2">
    <source>
        <dbReference type="Proteomes" id="UP001054945"/>
    </source>
</evidence>
<evidence type="ECO:0000313" key="1">
    <source>
        <dbReference type="EMBL" id="GIY27749.1"/>
    </source>
</evidence>
<organism evidence="1 2">
    <name type="scientific">Caerostris extrusa</name>
    <name type="common">Bark spider</name>
    <name type="synonym">Caerostris bankana</name>
    <dbReference type="NCBI Taxonomy" id="172846"/>
    <lineage>
        <taxon>Eukaryota</taxon>
        <taxon>Metazoa</taxon>
        <taxon>Ecdysozoa</taxon>
        <taxon>Arthropoda</taxon>
        <taxon>Chelicerata</taxon>
        <taxon>Arachnida</taxon>
        <taxon>Araneae</taxon>
        <taxon>Araneomorphae</taxon>
        <taxon>Entelegynae</taxon>
        <taxon>Araneoidea</taxon>
        <taxon>Araneidae</taxon>
        <taxon>Caerostris</taxon>
    </lineage>
</organism>
<keyword evidence="2" id="KW-1185">Reference proteome</keyword>
<accession>A0AAV4S354</accession>
<proteinExistence type="predicted"/>
<dbReference type="AlphaFoldDB" id="A0AAV4S354"/>
<dbReference type="Proteomes" id="UP001054945">
    <property type="component" value="Unassembled WGS sequence"/>
</dbReference>
<name>A0AAV4S354_CAEEX</name>
<protein>
    <submittedName>
        <fullName evidence="1">Ectopic P granules protein 5</fullName>
    </submittedName>
</protein>